<feature type="region of interest" description="Disordered" evidence="2">
    <location>
        <begin position="154"/>
        <end position="176"/>
    </location>
</feature>
<keyword evidence="1" id="KW-0175">Coiled coil</keyword>
<evidence type="ECO:0000256" key="1">
    <source>
        <dbReference type="SAM" id="Coils"/>
    </source>
</evidence>
<feature type="coiled-coil region" evidence="1">
    <location>
        <begin position="19"/>
        <end position="46"/>
    </location>
</feature>
<sequence>MQQKLEIAALEGLGMTTTIGQMEQRIEKLEHRISDDKEAIERSTSDASTMFDTLIARVEAYNLARAAEELSPIAPSYFQGIPACITALEIPNGERLNSIVEDGMLSLSPPPKQQKPPMYGGSAMADVPPVLMTQQMTAQATSAPKFTWAASKPAEASGKTSFLDIQKEELKSKADP</sequence>
<dbReference type="EMBL" id="HBEF01006303">
    <property type="protein sequence ID" value="CAD8331801.1"/>
    <property type="molecule type" value="Transcribed_RNA"/>
</dbReference>
<proteinExistence type="predicted"/>
<organism evidence="3">
    <name type="scientific">Craspedostauros australis</name>
    <dbReference type="NCBI Taxonomy" id="1486917"/>
    <lineage>
        <taxon>Eukaryota</taxon>
        <taxon>Sar</taxon>
        <taxon>Stramenopiles</taxon>
        <taxon>Ochrophyta</taxon>
        <taxon>Bacillariophyta</taxon>
        <taxon>Bacillariophyceae</taxon>
        <taxon>Bacillariophycidae</taxon>
        <taxon>Naviculales</taxon>
        <taxon>Naviculaceae</taxon>
        <taxon>Craspedostauros</taxon>
    </lineage>
</organism>
<name>A0A7R9ZKV6_9STRA</name>
<protein>
    <submittedName>
        <fullName evidence="3">Uncharacterized protein</fullName>
    </submittedName>
</protein>
<evidence type="ECO:0000256" key="2">
    <source>
        <dbReference type="SAM" id="MobiDB-lite"/>
    </source>
</evidence>
<gene>
    <name evidence="3" type="ORF">CAUS1442_LOCUS3900</name>
</gene>
<dbReference type="AlphaFoldDB" id="A0A7R9ZKV6"/>
<reference evidence="3" key="1">
    <citation type="submission" date="2021-01" db="EMBL/GenBank/DDBJ databases">
        <authorList>
            <person name="Corre E."/>
            <person name="Pelletier E."/>
            <person name="Niang G."/>
            <person name="Scheremetjew M."/>
            <person name="Finn R."/>
            <person name="Kale V."/>
            <person name="Holt S."/>
            <person name="Cochrane G."/>
            <person name="Meng A."/>
            <person name="Brown T."/>
            <person name="Cohen L."/>
        </authorList>
    </citation>
    <scope>NUCLEOTIDE SEQUENCE</scope>
    <source>
        <strain evidence="3">CCMP3328</strain>
    </source>
</reference>
<evidence type="ECO:0000313" key="3">
    <source>
        <dbReference type="EMBL" id="CAD8331801.1"/>
    </source>
</evidence>
<feature type="compositionally biased region" description="Basic and acidic residues" evidence="2">
    <location>
        <begin position="165"/>
        <end position="176"/>
    </location>
</feature>
<accession>A0A7R9ZKV6</accession>